<dbReference type="Gene3D" id="3.20.20.150">
    <property type="entry name" value="Divalent-metal-dependent TIM barrel enzymes"/>
    <property type="match status" value="1"/>
</dbReference>
<dbReference type="EMBL" id="JBEPMB010000001">
    <property type="protein sequence ID" value="MET3612362.1"/>
    <property type="molecule type" value="Genomic_DNA"/>
</dbReference>
<keyword evidence="2" id="KW-0413">Isomerase</keyword>
<dbReference type="PANTHER" id="PTHR12110:SF41">
    <property type="entry name" value="INOSOSE DEHYDRATASE"/>
    <property type="match status" value="1"/>
</dbReference>
<dbReference type="RefSeq" id="WP_354554929.1">
    <property type="nucleotide sequence ID" value="NZ_JBEPMB010000001.1"/>
</dbReference>
<dbReference type="PANTHER" id="PTHR12110">
    <property type="entry name" value="HYDROXYPYRUVATE ISOMERASE"/>
    <property type="match status" value="1"/>
</dbReference>
<evidence type="ECO:0000259" key="1">
    <source>
        <dbReference type="Pfam" id="PF01261"/>
    </source>
</evidence>
<evidence type="ECO:0000313" key="3">
    <source>
        <dbReference type="Proteomes" id="UP001549047"/>
    </source>
</evidence>
<comment type="caution">
    <text evidence="2">The sequence shown here is derived from an EMBL/GenBank/DDBJ whole genome shotgun (WGS) entry which is preliminary data.</text>
</comment>
<reference evidence="2 3" key="1">
    <citation type="submission" date="2024-06" db="EMBL/GenBank/DDBJ databases">
        <title>Genomic Encyclopedia of Type Strains, Phase IV (KMG-IV): sequencing the most valuable type-strain genomes for metagenomic binning, comparative biology and taxonomic classification.</title>
        <authorList>
            <person name="Goeker M."/>
        </authorList>
    </citation>
    <scope>NUCLEOTIDE SEQUENCE [LARGE SCALE GENOMIC DNA]</scope>
    <source>
        <strain evidence="2 3">DSM 29780</strain>
    </source>
</reference>
<dbReference type="InterPro" id="IPR036237">
    <property type="entry name" value="Xyl_isomerase-like_sf"/>
</dbReference>
<proteinExistence type="predicted"/>
<feature type="domain" description="Xylose isomerase-like TIM barrel" evidence="1">
    <location>
        <begin position="21"/>
        <end position="252"/>
    </location>
</feature>
<organism evidence="2 3">
    <name type="scientific">Rhizobium aquaticum</name>
    <dbReference type="NCBI Taxonomy" id="1549636"/>
    <lineage>
        <taxon>Bacteria</taxon>
        <taxon>Pseudomonadati</taxon>
        <taxon>Pseudomonadota</taxon>
        <taxon>Alphaproteobacteria</taxon>
        <taxon>Hyphomicrobiales</taxon>
        <taxon>Rhizobiaceae</taxon>
        <taxon>Rhizobium/Agrobacterium group</taxon>
        <taxon>Rhizobium</taxon>
    </lineage>
</organism>
<dbReference type="SUPFAM" id="SSF51658">
    <property type="entry name" value="Xylose isomerase-like"/>
    <property type="match status" value="1"/>
</dbReference>
<name>A0ABV2IV48_9HYPH</name>
<gene>
    <name evidence="2" type="ORF">ABID16_000667</name>
</gene>
<sequence>MEKFSFQLFSSRNYPPLEDVFKLLAANGYAYAEGFGGVYGDADEAAGKALKAQLDANGLAMPTGHFSIDALEQNPDKVIAFAKAVGMEIIICPYLMPDQRPNSVEGWTDFGRRLQKAGQPYRAAGFGYAWHNHDFEFAALEDGSVVLDRIFEGAPDLDWEADIAWIVRGKADPFAWIEKYKNKVVTVHVKDIAPPGEATDEGGWADVGHGVVPWAKLMPFLRETTSAKYYIAEHDNPNDLKRMVSRSIASFKTY</sequence>
<dbReference type="Pfam" id="PF01261">
    <property type="entry name" value="AP_endonuc_2"/>
    <property type="match status" value="1"/>
</dbReference>
<keyword evidence="3" id="KW-1185">Reference proteome</keyword>
<protein>
    <submittedName>
        <fullName evidence="2">Sugar phosphate isomerase/epimerase</fullName>
    </submittedName>
</protein>
<evidence type="ECO:0000313" key="2">
    <source>
        <dbReference type="EMBL" id="MET3612362.1"/>
    </source>
</evidence>
<dbReference type="InterPro" id="IPR050312">
    <property type="entry name" value="IolE/XylAMocC-like"/>
</dbReference>
<dbReference type="Proteomes" id="UP001549047">
    <property type="component" value="Unassembled WGS sequence"/>
</dbReference>
<accession>A0ABV2IV48</accession>
<dbReference type="GO" id="GO:0016853">
    <property type="term" value="F:isomerase activity"/>
    <property type="evidence" value="ECO:0007669"/>
    <property type="project" value="UniProtKB-KW"/>
</dbReference>
<dbReference type="InterPro" id="IPR013022">
    <property type="entry name" value="Xyl_isomerase-like_TIM-brl"/>
</dbReference>